<comment type="caution">
    <text evidence="2">The sequence shown here is derived from an EMBL/GenBank/DDBJ whole genome shotgun (WGS) entry which is preliminary data.</text>
</comment>
<feature type="non-terminal residue" evidence="2">
    <location>
        <position position="304"/>
    </location>
</feature>
<keyword evidence="1" id="KW-0812">Transmembrane</keyword>
<gene>
    <name evidence="2" type="ORF">RIMI_LOCUS21845422</name>
</gene>
<keyword evidence="1" id="KW-0472">Membrane</keyword>
<sequence length="304" mass="33364">MEIPSIFVDRLSPSSGLLGICDLMYLHTEQLSNDHDQRYDLAVIIASRAALLMLAMIPAAIIPSNALRTMTSRSRETTTSSGHFAMHCWEWELPGSSRASVTLRGTPEGNIGGLSTALQNAADKPLMPTVRHVILSLTDCPPCYSLPQTVLRVILSLTDCPPCYSLPHRLSSMLFSPSQTVRACYSLPHRLSAVLFSPSQTVLRTILHVILSLPDYPPCYSLPPRLSSMLFSPSQTILHVILSLTDCPPCYCLPHTLTSVLFSPSHTVLRVILALIHCPPCYSLPHRLSSILVTKPEGFHSTSK</sequence>
<reference evidence="2" key="1">
    <citation type="submission" date="2023-07" db="EMBL/GenBank/DDBJ databases">
        <authorList>
            <person name="Stuckert A."/>
        </authorList>
    </citation>
    <scope>NUCLEOTIDE SEQUENCE</scope>
</reference>
<proteinExistence type="predicted"/>
<protein>
    <submittedName>
        <fullName evidence="2">Uncharacterized protein</fullName>
    </submittedName>
</protein>
<organism evidence="2 3">
    <name type="scientific">Ranitomeya imitator</name>
    <name type="common">mimic poison frog</name>
    <dbReference type="NCBI Taxonomy" id="111125"/>
    <lineage>
        <taxon>Eukaryota</taxon>
        <taxon>Metazoa</taxon>
        <taxon>Chordata</taxon>
        <taxon>Craniata</taxon>
        <taxon>Vertebrata</taxon>
        <taxon>Euteleostomi</taxon>
        <taxon>Amphibia</taxon>
        <taxon>Batrachia</taxon>
        <taxon>Anura</taxon>
        <taxon>Neobatrachia</taxon>
        <taxon>Hyloidea</taxon>
        <taxon>Dendrobatidae</taxon>
        <taxon>Dendrobatinae</taxon>
        <taxon>Ranitomeya</taxon>
    </lineage>
</organism>
<evidence type="ECO:0000256" key="1">
    <source>
        <dbReference type="SAM" id="Phobius"/>
    </source>
</evidence>
<keyword evidence="3" id="KW-1185">Reference proteome</keyword>
<dbReference type="EMBL" id="CAUEEQ010077929">
    <property type="protein sequence ID" value="CAJ0966960.1"/>
    <property type="molecule type" value="Genomic_DNA"/>
</dbReference>
<feature type="transmembrane region" description="Helical" evidence="1">
    <location>
        <begin position="41"/>
        <end position="62"/>
    </location>
</feature>
<evidence type="ECO:0000313" key="2">
    <source>
        <dbReference type="EMBL" id="CAJ0966960.1"/>
    </source>
</evidence>
<evidence type="ECO:0000313" key="3">
    <source>
        <dbReference type="Proteomes" id="UP001176940"/>
    </source>
</evidence>
<name>A0ABN9MJQ6_9NEOB</name>
<accession>A0ABN9MJQ6</accession>
<keyword evidence="1" id="KW-1133">Transmembrane helix</keyword>
<dbReference type="Proteomes" id="UP001176940">
    <property type="component" value="Unassembled WGS sequence"/>
</dbReference>